<dbReference type="SMART" id="SM00332">
    <property type="entry name" value="PP2Cc"/>
    <property type="match status" value="1"/>
</dbReference>
<dbReference type="Pfam" id="PF17172">
    <property type="entry name" value="GST_N_4"/>
    <property type="match status" value="1"/>
</dbReference>
<evidence type="ECO:0000256" key="2">
    <source>
        <dbReference type="SAM" id="MobiDB-lite"/>
    </source>
</evidence>
<dbReference type="GO" id="GO:0004722">
    <property type="term" value="F:protein serine/threonine phosphatase activity"/>
    <property type="evidence" value="ECO:0007669"/>
    <property type="project" value="InterPro"/>
</dbReference>
<sequence>MAIEKPYYAPDPGSLQELTRADVIKQLQIRVKATQGRLEEVEAALNRCREYSAQDIEIISRQRVRILDLEDLVQKQKTTISNQSKAITDPKRVRIWQSTIPMPIFPLTPTQQRPIVRSPSSSTPSSASPYSPSVDTLPPPAFDLPASTPQGNFRVRKRTPRLIRVISTRLQRLFSRTQKFGHMYTNFPSIQFDSQLNPRVKEYVMSISNKIHASTLLGNPCTRLCVVAKAINFYLVHEILQPTVVKGFDAQMDMEINQIQEYLTMETPAVVRHSLLIAIAHHIQAVVNKPEFSEFNKNNTHSYMEKLWLLIGPLTHDPLNQYQVVWVDLQDILAEAQALAIDLYSLPFEYSFRFPAVNEIFEPGTMVNCDQFVGGNPQALKKDNTLVRLGVTPTISISDNSTRPADVRLVGHAKVLLRPPPRRYTQLISAMHAKREFTFSPYLQFVNASTFMNLTPAKRVTVQVRTLADRRISLILPKRCYTSNPANAVTNDNRATKRPEFHDYFVTHLPSSSLHPDPRAPVNSFYKLPRSASVPHTGESSHPPASFQPLVDRETTVVRIPLRSAKHHFGASTSRGTRPENEDTYQAGVIDIPAFAKRPPASLTIKRSGANGFPAPRESQGAETASGDPQSEENRDGHYPKDTEPSTGDLPILQDANSQRIGELEKHLVRDWRTLVGGYFKRFVPPHFSHIGRGARGEPKTLSDLPEGVTIEEVLEYAFLRTDLEFVSAQAAKQGDELENVGHPLYQDNILYGRDRTPSLHIGGVRRFKGGSTASIALISTPTPTPFWHPSSPSSLLVSHVGDTRILLCSTETGDAIPLTSNHHPSSPIEASRLRRYATTFVTDSFGEERMSGLANTRAFGDVQSKRIGVSAEPELRRIEMAPAEYSFLVLMSDGISGTLSDQEVVDIVKEARTPEQGSRDVVNFANEVTKEGDNATCLVVRLGGWERRLEGGLGSMGTKESREWRRQEATDPHTAPTPLTLYRGLPGTGIYSWSPFVIKLEARLRFASIPYRVEAGSMRNAPRGKVPYISIPAESLYEDGSKPAPPVVMGDSTMITKTFIEKGLTKDFNANLSGSQKLQDIGLIALLEDKLYWYNAYEKWVLNYYTMRDVILAALPWPVRVVVGFMVYNKVTRTLTGQGTMLFSTEEIRSLGAAIWERINGALVEARSRHGGQGPFWVLGGEEPTEADAALFGFIVSGLVCYAAPNTQKLIRGYPVVVDYARQIHDKYFPDYALWA</sequence>
<dbReference type="InterPro" id="IPR040079">
    <property type="entry name" value="Glutathione_S-Trfase"/>
</dbReference>
<name>A0A2G7GAI4_9EURO</name>
<dbReference type="InterPro" id="IPR026928">
    <property type="entry name" value="FAX/IsoI-like"/>
</dbReference>
<dbReference type="SUPFAM" id="SSF81606">
    <property type="entry name" value="PP2C-like"/>
    <property type="match status" value="1"/>
</dbReference>
<dbReference type="SFLD" id="SFLDS00019">
    <property type="entry name" value="Glutathione_Transferase_(cytos"/>
    <property type="match status" value="1"/>
</dbReference>
<feature type="region of interest" description="Disordered" evidence="2">
    <location>
        <begin position="604"/>
        <end position="652"/>
    </location>
</feature>
<dbReference type="PROSITE" id="PS51746">
    <property type="entry name" value="PPM_2"/>
    <property type="match status" value="1"/>
</dbReference>
<dbReference type="CDD" id="cd00143">
    <property type="entry name" value="PP2Cc"/>
    <property type="match status" value="1"/>
</dbReference>
<dbReference type="EMBL" id="NEXV01000041">
    <property type="protein sequence ID" value="PIG89860.1"/>
    <property type="molecule type" value="Genomic_DNA"/>
</dbReference>
<dbReference type="Gene3D" id="3.60.40.10">
    <property type="entry name" value="PPM-type phosphatase domain"/>
    <property type="match status" value="1"/>
</dbReference>
<comment type="similarity">
    <text evidence="1">Belongs to the FAX family.</text>
</comment>
<dbReference type="STRING" id="656916.A0A2G7GAI4"/>
<dbReference type="InterPro" id="IPR012336">
    <property type="entry name" value="Thioredoxin-like_fold"/>
</dbReference>
<feature type="domain" description="PPM-type phosphatase" evidence="3">
    <location>
        <begin position="568"/>
        <end position="943"/>
    </location>
</feature>
<dbReference type="InterPro" id="IPR015655">
    <property type="entry name" value="PP2C"/>
</dbReference>
<evidence type="ECO:0000259" key="3">
    <source>
        <dbReference type="PROSITE" id="PS51746"/>
    </source>
</evidence>
<feature type="compositionally biased region" description="Basic and acidic residues" evidence="2">
    <location>
        <begin position="632"/>
        <end position="644"/>
    </location>
</feature>
<dbReference type="PANTHER" id="PTHR13832">
    <property type="entry name" value="PROTEIN PHOSPHATASE 2C"/>
    <property type="match status" value="1"/>
</dbReference>
<dbReference type="Pfam" id="PF00481">
    <property type="entry name" value="PP2C"/>
    <property type="match status" value="1"/>
</dbReference>
<evidence type="ECO:0000256" key="1">
    <source>
        <dbReference type="ARBA" id="ARBA00006475"/>
    </source>
</evidence>
<dbReference type="SFLD" id="SFLDG01200">
    <property type="entry name" value="SUF1.1"/>
    <property type="match status" value="1"/>
</dbReference>
<feature type="region of interest" description="Disordered" evidence="2">
    <location>
        <begin position="107"/>
        <end position="150"/>
    </location>
</feature>
<dbReference type="InterPro" id="IPR036457">
    <property type="entry name" value="PPM-type-like_dom_sf"/>
</dbReference>
<feature type="region of interest" description="Disordered" evidence="2">
    <location>
        <begin position="532"/>
        <end position="552"/>
    </location>
</feature>
<dbReference type="PANTHER" id="PTHR13832:SF589">
    <property type="entry name" value="[PYRUVATE DEHYDROGENASE [ACETYL-TRANSFERRING]]-PHOSPHATASE 2, MITOCHONDRIAL"/>
    <property type="match status" value="1"/>
</dbReference>
<feature type="compositionally biased region" description="Low complexity" evidence="2">
    <location>
        <begin position="118"/>
        <end position="133"/>
    </location>
</feature>
<gene>
    <name evidence="4" type="ORF">AARAC_008595</name>
</gene>
<comment type="caution">
    <text evidence="4">The sequence shown here is derived from an EMBL/GenBank/DDBJ whole genome shotgun (WGS) entry which is preliminary data.</text>
</comment>
<accession>A0A2G7GAI4</accession>
<dbReference type="AlphaFoldDB" id="A0A2G7GAI4"/>
<evidence type="ECO:0000313" key="4">
    <source>
        <dbReference type="EMBL" id="PIG89860.1"/>
    </source>
</evidence>
<dbReference type="InterPro" id="IPR001932">
    <property type="entry name" value="PPM-type_phosphatase-like_dom"/>
</dbReference>
<protein>
    <submittedName>
        <fullName evidence="4">Protein phosphatase 2C</fullName>
    </submittedName>
</protein>
<reference evidence="4 5" key="1">
    <citation type="submission" date="2017-05" db="EMBL/GenBank/DDBJ databases">
        <title>Genome sequence for an aflatoxigenic pathogen of Argentinian peanut, Aspergillus arachidicola.</title>
        <authorList>
            <person name="Moore G."/>
            <person name="Beltz S.B."/>
            <person name="Mack B.M."/>
        </authorList>
    </citation>
    <scope>NUCLEOTIDE SEQUENCE [LARGE SCALE GENOMIC DNA]</scope>
    <source>
        <strain evidence="4 5">CBS 117610</strain>
    </source>
</reference>
<evidence type="ECO:0000313" key="5">
    <source>
        <dbReference type="Proteomes" id="UP000231358"/>
    </source>
</evidence>
<dbReference type="SFLD" id="SFLDG01180">
    <property type="entry name" value="SUF1"/>
    <property type="match status" value="1"/>
</dbReference>
<organism evidence="4 5">
    <name type="scientific">Aspergillus arachidicola</name>
    <dbReference type="NCBI Taxonomy" id="656916"/>
    <lineage>
        <taxon>Eukaryota</taxon>
        <taxon>Fungi</taxon>
        <taxon>Dikarya</taxon>
        <taxon>Ascomycota</taxon>
        <taxon>Pezizomycotina</taxon>
        <taxon>Eurotiomycetes</taxon>
        <taxon>Eurotiomycetidae</taxon>
        <taxon>Eurotiales</taxon>
        <taxon>Aspergillaceae</taxon>
        <taxon>Aspergillus</taxon>
        <taxon>Aspergillus subgen. Circumdati</taxon>
    </lineage>
</organism>
<dbReference type="Proteomes" id="UP000231358">
    <property type="component" value="Unassembled WGS sequence"/>
</dbReference>
<keyword evidence="5" id="KW-1185">Reference proteome</keyword>
<feature type="region of interest" description="Disordered" evidence="2">
    <location>
        <begin position="564"/>
        <end position="584"/>
    </location>
</feature>
<proteinExistence type="inferred from homology"/>